<proteinExistence type="predicted"/>
<reference evidence="1 2" key="1">
    <citation type="journal article" date="2019" name="Sci. Rep.">
        <title>Orb-weaving spider Araneus ventricosus genome elucidates the spidroin gene catalogue.</title>
        <authorList>
            <person name="Kono N."/>
            <person name="Nakamura H."/>
            <person name="Ohtoshi R."/>
            <person name="Moran D.A.P."/>
            <person name="Shinohara A."/>
            <person name="Yoshida Y."/>
            <person name="Fujiwara M."/>
            <person name="Mori M."/>
            <person name="Tomita M."/>
            <person name="Arakawa K."/>
        </authorList>
    </citation>
    <scope>NUCLEOTIDE SEQUENCE [LARGE SCALE GENOMIC DNA]</scope>
</reference>
<comment type="caution">
    <text evidence="1">The sequence shown here is derived from an EMBL/GenBank/DDBJ whole genome shotgun (WGS) entry which is preliminary data.</text>
</comment>
<organism evidence="1 2">
    <name type="scientific">Araneus ventricosus</name>
    <name type="common">Orbweaver spider</name>
    <name type="synonym">Epeira ventricosa</name>
    <dbReference type="NCBI Taxonomy" id="182803"/>
    <lineage>
        <taxon>Eukaryota</taxon>
        <taxon>Metazoa</taxon>
        <taxon>Ecdysozoa</taxon>
        <taxon>Arthropoda</taxon>
        <taxon>Chelicerata</taxon>
        <taxon>Arachnida</taxon>
        <taxon>Araneae</taxon>
        <taxon>Araneomorphae</taxon>
        <taxon>Entelegynae</taxon>
        <taxon>Araneoidea</taxon>
        <taxon>Araneidae</taxon>
        <taxon>Araneus</taxon>
    </lineage>
</organism>
<evidence type="ECO:0000313" key="2">
    <source>
        <dbReference type="Proteomes" id="UP000499080"/>
    </source>
</evidence>
<accession>A0A4Y2URF2</accession>
<dbReference type="EMBL" id="BGPR01038903">
    <property type="protein sequence ID" value="GBO14802.1"/>
    <property type="molecule type" value="Genomic_DNA"/>
</dbReference>
<protein>
    <submittedName>
        <fullName evidence="1">Uncharacterized protein</fullName>
    </submittedName>
</protein>
<name>A0A4Y2URF2_ARAVE</name>
<dbReference type="AlphaFoldDB" id="A0A4Y2URF2"/>
<keyword evidence="2" id="KW-1185">Reference proteome</keyword>
<sequence length="97" mass="11303">MNTYDRYERSVTHFSFMGILWMYKYIVMSPLFPTTAILAIPAEDPEGTTQDERKWVINLPTLQKTTRPGGVRFLLTDHLCVSRQRPQVKIDRTQSTP</sequence>
<gene>
    <name evidence="1" type="ORF">AVEN_67762_1</name>
</gene>
<dbReference type="Proteomes" id="UP000499080">
    <property type="component" value="Unassembled WGS sequence"/>
</dbReference>
<evidence type="ECO:0000313" key="1">
    <source>
        <dbReference type="EMBL" id="GBO14802.1"/>
    </source>
</evidence>